<comment type="caution">
    <text evidence="2">The sequence shown here is derived from an EMBL/GenBank/DDBJ whole genome shotgun (WGS) entry which is preliminary data.</text>
</comment>
<reference evidence="2 3" key="1">
    <citation type="journal article" date="2024" name="BMC Genomics">
        <title>Genome assembly of redclaw crayfish (Cherax quadricarinatus) provides insights into its immune adaptation and hypoxia tolerance.</title>
        <authorList>
            <person name="Liu Z."/>
            <person name="Zheng J."/>
            <person name="Li H."/>
            <person name="Fang K."/>
            <person name="Wang S."/>
            <person name="He J."/>
            <person name="Zhou D."/>
            <person name="Weng S."/>
            <person name="Chi M."/>
            <person name="Gu Z."/>
            <person name="He J."/>
            <person name="Li F."/>
            <person name="Wang M."/>
        </authorList>
    </citation>
    <scope>NUCLEOTIDE SEQUENCE [LARGE SCALE GENOMIC DNA]</scope>
    <source>
        <strain evidence="2">ZL_2023a</strain>
    </source>
</reference>
<feature type="compositionally biased region" description="Low complexity" evidence="1">
    <location>
        <begin position="319"/>
        <end position="331"/>
    </location>
</feature>
<feature type="compositionally biased region" description="Low complexity" evidence="1">
    <location>
        <begin position="114"/>
        <end position="131"/>
    </location>
</feature>
<evidence type="ECO:0000313" key="2">
    <source>
        <dbReference type="EMBL" id="KAK8741373.1"/>
    </source>
</evidence>
<protein>
    <submittedName>
        <fullName evidence="2">Uncharacterized protein</fullName>
    </submittedName>
</protein>
<feature type="compositionally biased region" description="Basic and acidic residues" evidence="1">
    <location>
        <begin position="132"/>
        <end position="146"/>
    </location>
</feature>
<feature type="compositionally biased region" description="Pro residues" evidence="1">
    <location>
        <begin position="294"/>
        <end position="318"/>
    </location>
</feature>
<feature type="compositionally biased region" description="Low complexity" evidence="1">
    <location>
        <begin position="43"/>
        <end position="52"/>
    </location>
</feature>
<feature type="compositionally biased region" description="Low complexity" evidence="1">
    <location>
        <begin position="280"/>
        <end position="293"/>
    </location>
</feature>
<dbReference type="Proteomes" id="UP001445076">
    <property type="component" value="Unassembled WGS sequence"/>
</dbReference>
<feature type="compositionally biased region" description="Pro residues" evidence="1">
    <location>
        <begin position="217"/>
        <end position="229"/>
    </location>
</feature>
<gene>
    <name evidence="2" type="ORF">OTU49_017410</name>
</gene>
<feature type="compositionally biased region" description="Acidic residues" evidence="1">
    <location>
        <begin position="59"/>
        <end position="68"/>
    </location>
</feature>
<feature type="compositionally biased region" description="Low complexity" evidence="1">
    <location>
        <begin position="464"/>
        <end position="477"/>
    </location>
</feature>
<feature type="compositionally biased region" description="Pro residues" evidence="1">
    <location>
        <begin position="238"/>
        <end position="279"/>
    </location>
</feature>
<feature type="compositionally biased region" description="Basic residues" evidence="1">
    <location>
        <begin position="485"/>
        <end position="500"/>
    </location>
</feature>
<evidence type="ECO:0000256" key="1">
    <source>
        <dbReference type="SAM" id="MobiDB-lite"/>
    </source>
</evidence>
<feature type="compositionally biased region" description="Basic and acidic residues" evidence="1">
    <location>
        <begin position="427"/>
        <end position="441"/>
    </location>
</feature>
<dbReference type="CDD" id="cd20815">
    <property type="entry name" value="C1_p190RhoGEF-like"/>
    <property type="match status" value="1"/>
</dbReference>
<name>A0AAW0XA45_CHEQU</name>
<dbReference type="EMBL" id="JARKIK010000031">
    <property type="protein sequence ID" value="KAK8741373.1"/>
    <property type="molecule type" value="Genomic_DNA"/>
</dbReference>
<feature type="non-terminal residue" evidence="2">
    <location>
        <position position="535"/>
    </location>
</feature>
<feature type="compositionally biased region" description="Basic and acidic residues" evidence="1">
    <location>
        <begin position="394"/>
        <end position="403"/>
    </location>
</feature>
<keyword evidence="3" id="KW-1185">Reference proteome</keyword>
<organism evidence="2 3">
    <name type="scientific">Cherax quadricarinatus</name>
    <name type="common">Australian red claw crayfish</name>
    <dbReference type="NCBI Taxonomy" id="27406"/>
    <lineage>
        <taxon>Eukaryota</taxon>
        <taxon>Metazoa</taxon>
        <taxon>Ecdysozoa</taxon>
        <taxon>Arthropoda</taxon>
        <taxon>Crustacea</taxon>
        <taxon>Multicrustacea</taxon>
        <taxon>Malacostraca</taxon>
        <taxon>Eumalacostraca</taxon>
        <taxon>Eucarida</taxon>
        <taxon>Decapoda</taxon>
        <taxon>Pleocyemata</taxon>
        <taxon>Astacidea</taxon>
        <taxon>Parastacoidea</taxon>
        <taxon>Parastacidae</taxon>
        <taxon>Cherax</taxon>
    </lineage>
</organism>
<feature type="compositionally biased region" description="Low complexity" evidence="1">
    <location>
        <begin position="81"/>
        <end position="91"/>
    </location>
</feature>
<feature type="region of interest" description="Disordered" evidence="1">
    <location>
        <begin position="374"/>
        <end position="500"/>
    </location>
</feature>
<dbReference type="AlphaFoldDB" id="A0AAW0XA45"/>
<proteinExistence type="predicted"/>
<evidence type="ECO:0000313" key="3">
    <source>
        <dbReference type="Proteomes" id="UP001445076"/>
    </source>
</evidence>
<accession>A0AAW0XA45</accession>
<sequence>MGKNGGGKLSQWAKIKIVCKVVRGKLQKAHTMGYLTVPGQESGRGLSRLSSSCPSLNVDGEELDDDDSPSCKSPSGPSPALPGASSSSSSPHAHTYQARRGSGRLSSRSDDGETTSPNTPNTPNTPITSSSLDEHHLCPDTPKIRVNDSTPTGSEEFLDTRKGRTSSTSECHRRRSWSGLSDEEKKRARHRRVYQELQQHIQATLPPLSPQDESSPPTSPSPPPIPPLPPHHHNYHPPHLPLQAPPPQLPPLHLPPRPTVPHHPPRPPRVPPLPPPLPQHHPQQPLPHHFQQPTSPPHLPSSPPWLPPQPPRTAPSLPPTTSLPKPMLPLRSKPPLPPRSWYKPTVPPQPTSSARTHTAISSISLSSLDSDAEEAFYDAEDSTNTQGSDSVDGGCRRAVEKQRSMSGSSSPVTYGGGSSTHSLNDVHLQEKRSSGPIEKPRLLAPRLTLQKSVSTPSILAGVTTQPPQQQQTQSSYQYEDDSSNKRRKRGSIFFRKKKDKTKKSSHQFVSVCYSNSATCDVCSKPMTNKPALRCE</sequence>
<feature type="region of interest" description="Disordered" evidence="1">
    <location>
        <begin position="36"/>
        <end position="360"/>
    </location>
</feature>